<dbReference type="EMBL" id="JAOTOJ010000001">
    <property type="protein sequence ID" value="KAK9410599.1"/>
    <property type="molecule type" value="Genomic_DNA"/>
</dbReference>
<feature type="repeat" description="LDL-receptor class B" evidence="1">
    <location>
        <begin position="63"/>
        <end position="108"/>
    </location>
</feature>
<evidence type="ECO:0000313" key="2">
    <source>
        <dbReference type="EMBL" id="KAK9410599.1"/>
    </source>
</evidence>
<evidence type="ECO:0000256" key="1">
    <source>
        <dbReference type="PROSITE-ProRule" id="PRU00461"/>
    </source>
</evidence>
<evidence type="ECO:0000313" key="3">
    <source>
        <dbReference type="Proteomes" id="UP001474421"/>
    </source>
</evidence>
<dbReference type="Pfam" id="PF00058">
    <property type="entry name" value="Ldl_recept_b"/>
    <property type="match status" value="2"/>
</dbReference>
<organism evidence="2 3">
    <name type="scientific">Crotalus adamanteus</name>
    <name type="common">Eastern diamondback rattlesnake</name>
    <dbReference type="NCBI Taxonomy" id="8729"/>
    <lineage>
        <taxon>Eukaryota</taxon>
        <taxon>Metazoa</taxon>
        <taxon>Chordata</taxon>
        <taxon>Craniata</taxon>
        <taxon>Vertebrata</taxon>
        <taxon>Euteleostomi</taxon>
        <taxon>Lepidosauria</taxon>
        <taxon>Squamata</taxon>
        <taxon>Bifurcata</taxon>
        <taxon>Unidentata</taxon>
        <taxon>Episquamata</taxon>
        <taxon>Toxicofera</taxon>
        <taxon>Serpentes</taxon>
        <taxon>Colubroidea</taxon>
        <taxon>Viperidae</taxon>
        <taxon>Crotalinae</taxon>
        <taxon>Crotalus</taxon>
    </lineage>
</organism>
<sequence>MIPIENLVNPRALDYHAETNYIYFADTTSFLIGRQKVDGSGRETILKDDLDNVEGIAIDWIGNNLFWTNDGYRKTINVARLEKASQNRKTLLEGGMSHPRGIVVDPVNGSFSV</sequence>
<dbReference type="AlphaFoldDB" id="A0AAW1C8D7"/>
<dbReference type="InterPro" id="IPR050778">
    <property type="entry name" value="Cueball_EGF_LRP_Nidogen"/>
</dbReference>
<dbReference type="SUPFAM" id="SSF63825">
    <property type="entry name" value="YWTD domain"/>
    <property type="match status" value="1"/>
</dbReference>
<gene>
    <name evidence="2" type="ORF">NXF25_001774</name>
</gene>
<proteinExistence type="predicted"/>
<protein>
    <submittedName>
        <fullName evidence="2">Low-density lipoprotein receptor-related protein 1B</fullName>
    </submittedName>
</protein>
<dbReference type="InterPro" id="IPR000033">
    <property type="entry name" value="LDLR_classB_rpt"/>
</dbReference>
<name>A0AAW1C8D7_CROAD</name>
<dbReference type="Gene3D" id="2.120.10.30">
    <property type="entry name" value="TolB, C-terminal domain"/>
    <property type="match status" value="1"/>
</dbReference>
<keyword evidence="3" id="KW-1185">Reference proteome</keyword>
<dbReference type="SMART" id="SM00135">
    <property type="entry name" value="LY"/>
    <property type="match status" value="2"/>
</dbReference>
<dbReference type="PANTHER" id="PTHR46513">
    <property type="entry name" value="VITELLOGENIN RECEPTOR-LIKE PROTEIN-RELATED-RELATED"/>
    <property type="match status" value="1"/>
</dbReference>
<dbReference type="Proteomes" id="UP001474421">
    <property type="component" value="Unassembled WGS sequence"/>
</dbReference>
<keyword evidence="2" id="KW-0449">Lipoprotein</keyword>
<comment type="caution">
    <text evidence="2">The sequence shown here is derived from an EMBL/GenBank/DDBJ whole genome shotgun (WGS) entry which is preliminary data.</text>
</comment>
<accession>A0AAW1C8D7</accession>
<dbReference type="PROSITE" id="PS51120">
    <property type="entry name" value="LDLRB"/>
    <property type="match status" value="2"/>
</dbReference>
<keyword evidence="2" id="KW-0675">Receptor</keyword>
<reference evidence="2 3" key="1">
    <citation type="journal article" date="2024" name="Proc. Natl. Acad. Sci. U.S.A.">
        <title>The genetic regulatory architecture and epigenomic basis for age-related changes in rattlesnake venom.</title>
        <authorList>
            <person name="Hogan M.P."/>
            <person name="Holding M.L."/>
            <person name="Nystrom G.S."/>
            <person name="Colston T.J."/>
            <person name="Bartlett D.A."/>
            <person name="Mason A.J."/>
            <person name="Ellsworth S.A."/>
            <person name="Rautsaw R.M."/>
            <person name="Lawrence K.C."/>
            <person name="Strickland J.L."/>
            <person name="He B."/>
            <person name="Fraser P."/>
            <person name="Margres M.J."/>
            <person name="Gilbert D.M."/>
            <person name="Gibbs H.L."/>
            <person name="Parkinson C.L."/>
            <person name="Rokyta D.R."/>
        </authorList>
    </citation>
    <scope>NUCLEOTIDE SEQUENCE [LARGE SCALE GENOMIC DNA]</scope>
    <source>
        <strain evidence="2">DRR0105</strain>
    </source>
</reference>
<feature type="repeat" description="LDL-receptor class B" evidence="1">
    <location>
        <begin position="20"/>
        <end position="62"/>
    </location>
</feature>
<dbReference type="InterPro" id="IPR011042">
    <property type="entry name" value="6-blade_b-propeller_TolB-like"/>
</dbReference>